<feature type="region of interest" description="Disordered" evidence="1">
    <location>
        <begin position="262"/>
        <end position="311"/>
    </location>
</feature>
<feature type="compositionally biased region" description="Basic and acidic residues" evidence="1">
    <location>
        <begin position="215"/>
        <end position="224"/>
    </location>
</feature>
<gene>
    <name evidence="2" type="ORF">BN1708_000738</name>
</gene>
<dbReference type="Proteomes" id="UP000044602">
    <property type="component" value="Unassembled WGS sequence"/>
</dbReference>
<feature type="compositionally biased region" description="Basic residues" evidence="1">
    <location>
        <begin position="197"/>
        <end position="214"/>
    </location>
</feature>
<protein>
    <submittedName>
        <fullName evidence="2">Uncharacterized protein</fullName>
    </submittedName>
</protein>
<dbReference type="AlphaFoldDB" id="A0A0G4LXX8"/>
<feature type="compositionally biased region" description="Basic residues" evidence="1">
    <location>
        <begin position="22"/>
        <end position="33"/>
    </location>
</feature>
<proteinExistence type="predicted"/>
<feature type="compositionally biased region" description="Polar residues" evidence="1">
    <location>
        <begin position="282"/>
        <end position="308"/>
    </location>
</feature>
<keyword evidence="3" id="KW-1185">Reference proteome</keyword>
<feature type="region of interest" description="Disordered" evidence="1">
    <location>
        <begin position="191"/>
        <end position="224"/>
    </location>
</feature>
<feature type="compositionally biased region" description="Pro residues" evidence="1">
    <location>
        <begin position="475"/>
        <end position="489"/>
    </location>
</feature>
<accession>A0A0G4LXX8</accession>
<sequence length="628" mass="70254">MDGNELVELWLQRVNDRPRNTRHDRHRTQRRTVRHGEHLAGGDGRNAIGQNQKHSWADDNPLPPNRHAPQGPTRDHVDTTNGSLEDDSPQMPAFEKRARHKTRHDKYDLHGSTKKTVSKSKAEKIKRPRRRRETNNRMLLASREVMDKFAPEAVHNSRVTLQPANTPGLFHNGRHATQQIQDLGHGSMEIASSHEHRPAKKRVPSRSRDRKNNKRGKELDEASDIFRRPILQGDHQQVQDMGNIVKDQEISGYGYRDVIRDQPESRSSFPPENPIHGDRPSTGRNTSYCTWSTSDMSTGRHPGQQSHQLGRDCRRSLTPDHVQQALQESGALEGTGISKRGCQIQNPHQIGALRSGNLPHEAEGHVAGHDTLDHSRPNTVITRYEDKGVMARELSLAREARIDHSVAPEEMHEGTLVTQAQNTASEGIAKMADPVDKSHGEKDQSELKIIPMAEALNGEVSRDEVAKQIYLKSPAPKPPLPVSPGPPRPQRTVSLGETPERYFQPVGDYRITRPLTAPVESTPGDGVVHLPKECPSVPGTESPADAQSQSQLGQSLASSTRTHNLTPRELYSQQDLHQHQAMNDIRHYAPHSQYAVPPDMNISMHGEDAAESVAAFIQRLEAEVYQDE</sequence>
<evidence type="ECO:0000256" key="1">
    <source>
        <dbReference type="SAM" id="MobiDB-lite"/>
    </source>
</evidence>
<reference evidence="2 3" key="1">
    <citation type="submission" date="2015-05" db="EMBL/GenBank/DDBJ databases">
        <authorList>
            <person name="Wang D.B."/>
            <person name="Wang M."/>
        </authorList>
    </citation>
    <scope>NUCLEOTIDE SEQUENCE [LARGE SCALE GENOMIC DNA]</scope>
    <source>
        <strain evidence="2">VL1</strain>
    </source>
</reference>
<dbReference type="EMBL" id="CVQH01020306">
    <property type="protein sequence ID" value="CRK26953.1"/>
    <property type="molecule type" value="Genomic_DNA"/>
</dbReference>
<feature type="region of interest" description="Disordered" evidence="1">
    <location>
        <begin position="473"/>
        <end position="501"/>
    </location>
</feature>
<name>A0A0G4LXX8_VERLO</name>
<feature type="non-terminal residue" evidence="2">
    <location>
        <position position="628"/>
    </location>
</feature>
<feature type="compositionally biased region" description="Low complexity" evidence="1">
    <location>
        <begin position="546"/>
        <end position="559"/>
    </location>
</feature>
<dbReference type="STRING" id="100787.A0A0G4LXX8"/>
<feature type="region of interest" description="Disordered" evidence="1">
    <location>
        <begin position="18"/>
        <end position="135"/>
    </location>
</feature>
<feature type="region of interest" description="Disordered" evidence="1">
    <location>
        <begin position="513"/>
        <end position="561"/>
    </location>
</feature>
<evidence type="ECO:0000313" key="2">
    <source>
        <dbReference type="EMBL" id="CRK26953.1"/>
    </source>
</evidence>
<organism evidence="2 3">
    <name type="scientific">Verticillium longisporum</name>
    <name type="common">Verticillium dahliae var. longisporum</name>
    <dbReference type="NCBI Taxonomy" id="100787"/>
    <lineage>
        <taxon>Eukaryota</taxon>
        <taxon>Fungi</taxon>
        <taxon>Dikarya</taxon>
        <taxon>Ascomycota</taxon>
        <taxon>Pezizomycotina</taxon>
        <taxon>Sordariomycetes</taxon>
        <taxon>Hypocreomycetidae</taxon>
        <taxon>Glomerellales</taxon>
        <taxon>Plectosphaerellaceae</taxon>
        <taxon>Verticillium</taxon>
    </lineage>
</organism>
<evidence type="ECO:0000313" key="3">
    <source>
        <dbReference type="Proteomes" id="UP000044602"/>
    </source>
</evidence>